<sequence>MMGGYIPGTETLCRRLGAKDEFRYRYGLFWWKWDRRKGGVNGLVPLLTRSFDGGIWMGGIVEWDLGRGGGRSRFFGEGKDFHLVVMVKFERGVSVDRSTLLDDSMGAPERIFVCRRRISGRSRKKVVRLWEEFIGKNCMKGTLFCGGLDELSVGKGEMDDLRIRSDGGDGSGNRKRGDLGEKEDEEVYGETSEVGVDRGGSVVGRLGVSEESWELDYDSDSSCTVF</sequence>
<evidence type="ECO:0000313" key="3">
    <source>
        <dbReference type="Proteomes" id="UP000002530"/>
    </source>
</evidence>
<dbReference type="InParanoid" id="Q4WF26"/>
<dbReference type="EMBL" id="AAHF01000010">
    <property type="protein sequence ID" value="EAL86651.1"/>
    <property type="molecule type" value="Genomic_DNA"/>
</dbReference>
<dbReference type="AlphaFoldDB" id="Q4WF26"/>
<evidence type="ECO:0000256" key="1">
    <source>
        <dbReference type="SAM" id="MobiDB-lite"/>
    </source>
</evidence>
<name>Q4WF26_ASPFU</name>
<dbReference type="VEuPathDB" id="FungiDB:Afu3g03690"/>
<protein>
    <submittedName>
        <fullName evidence="2">Uncharacterized protein</fullName>
    </submittedName>
</protein>
<dbReference type="HOGENOM" id="CLU_1224509_0_0_1"/>
<dbReference type="KEGG" id="afm:AFUA_3G03690"/>
<evidence type="ECO:0000313" key="2">
    <source>
        <dbReference type="EMBL" id="EAL86651.1"/>
    </source>
</evidence>
<comment type="caution">
    <text evidence="2">The sequence shown here is derived from an EMBL/GenBank/DDBJ whole genome shotgun (WGS) entry which is preliminary data.</text>
</comment>
<keyword evidence="3" id="KW-1185">Reference proteome</keyword>
<reference evidence="2 3" key="1">
    <citation type="journal article" date="2005" name="Nature">
        <title>Genomic sequence of the pathogenic and allergenic filamentous fungus Aspergillus fumigatus.</title>
        <authorList>
            <person name="Nierman W.C."/>
            <person name="Pain A."/>
            <person name="Anderson M.J."/>
            <person name="Wortman J.R."/>
            <person name="Kim H.S."/>
            <person name="Arroyo J."/>
            <person name="Berriman M."/>
            <person name="Abe K."/>
            <person name="Archer D.B."/>
            <person name="Bermejo C."/>
            <person name="Bennett J."/>
            <person name="Bowyer P."/>
            <person name="Chen D."/>
            <person name="Collins M."/>
            <person name="Coulsen R."/>
            <person name="Davies R."/>
            <person name="Dyer P.S."/>
            <person name="Farman M."/>
            <person name="Fedorova N."/>
            <person name="Fedorova N."/>
            <person name="Feldblyum T.V."/>
            <person name="Fischer R."/>
            <person name="Fosker N."/>
            <person name="Fraser A."/>
            <person name="Garcia J.L."/>
            <person name="Garcia M.J."/>
            <person name="Goble A."/>
            <person name="Goldman G.H."/>
            <person name="Gomi K."/>
            <person name="Griffith-Jones S."/>
            <person name="Gwilliam R."/>
            <person name="Haas B."/>
            <person name="Haas H."/>
            <person name="Harris D."/>
            <person name="Horiuchi H."/>
            <person name="Huang J."/>
            <person name="Humphray S."/>
            <person name="Jimenez J."/>
            <person name="Keller N."/>
            <person name="Khouri H."/>
            <person name="Kitamoto K."/>
            <person name="Kobayashi T."/>
            <person name="Konzack S."/>
            <person name="Kulkarni R."/>
            <person name="Kumagai T."/>
            <person name="Lafon A."/>
            <person name="Latge J.P."/>
            <person name="Li W."/>
            <person name="Lord A."/>
            <person name="Lu C."/>
            <person name="Majoros W.H."/>
            <person name="May G.S."/>
            <person name="Miller B.L."/>
            <person name="Mohamoud Y."/>
            <person name="Molina M."/>
            <person name="Monod M."/>
            <person name="Mouyna I."/>
            <person name="Mulligan S."/>
            <person name="Murphy L."/>
            <person name="O'Neil S."/>
            <person name="Paulsen I."/>
            <person name="Penalva M.A."/>
            <person name="Pertea M."/>
            <person name="Price C."/>
            <person name="Pritchard B.L."/>
            <person name="Quail M.A."/>
            <person name="Rabbinowitsch E."/>
            <person name="Rawlins N."/>
            <person name="Rajandream M.A."/>
            <person name="Reichard U."/>
            <person name="Renauld H."/>
            <person name="Robson G.D."/>
            <person name="Rodriguez de Cordoba S."/>
            <person name="Rodriguez-Pena J.M."/>
            <person name="Ronning C.M."/>
            <person name="Rutter S."/>
            <person name="Salzberg S.L."/>
            <person name="Sanchez M."/>
            <person name="Sanchez-Ferrero J.C."/>
            <person name="Saunders D."/>
            <person name="Seeger K."/>
            <person name="Squares R."/>
            <person name="Squares S."/>
            <person name="Takeuchi M."/>
            <person name="Tekaia F."/>
            <person name="Turner G."/>
            <person name="Vazquez de Aldana C.R."/>
            <person name="Weidman J."/>
            <person name="White O."/>
            <person name="Woodward J."/>
            <person name="Yu J.H."/>
            <person name="Fraser C."/>
            <person name="Galagan J.E."/>
            <person name="Asai K."/>
            <person name="Machida M."/>
            <person name="Hall N."/>
            <person name="Barrell B."/>
            <person name="Denning D.W."/>
        </authorList>
    </citation>
    <scope>NUCLEOTIDE SEQUENCE [LARGE SCALE GENOMIC DNA]</scope>
    <source>
        <strain evidence="2 3">Af293</strain>
    </source>
</reference>
<gene>
    <name evidence="2" type="ORF">AFUA_3G03690</name>
</gene>
<dbReference type="RefSeq" id="XP_748689.1">
    <property type="nucleotide sequence ID" value="XM_743596.1"/>
</dbReference>
<organism evidence="2 3">
    <name type="scientific">Aspergillus fumigatus (strain ATCC MYA-4609 / CBS 101355 / FGSC A1100 / Af293)</name>
    <name type="common">Neosartorya fumigata</name>
    <dbReference type="NCBI Taxonomy" id="330879"/>
    <lineage>
        <taxon>Eukaryota</taxon>
        <taxon>Fungi</taxon>
        <taxon>Dikarya</taxon>
        <taxon>Ascomycota</taxon>
        <taxon>Pezizomycotina</taxon>
        <taxon>Eurotiomycetes</taxon>
        <taxon>Eurotiomycetidae</taxon>
        <taxon>Eurotiales</taxon>
        <taxon>Aspergillaceae</taxon>
        <taxon>Aspergillus</taxon>
        <taxon>Aspergillus subgen. Fumigati</taxon>
    </lineage>
</organism>
<dbReference type="GeneID" id="3506207"/>
<proteinExistence type="predicted"/>
<accession>Q4WF26</accession>
<feature type="region of interest" description="Disordered" evidence="1">
    <location>
        <begin position="162"/>
        <end position="197"/>
    </location>
</feature>
<dbReference type="Proteomes" id="UP000002530">
    <property type="component" value="Unassembled WGS sequence"/>
</dbReference>